<dbReference type="InterPro" id="IPR036249">
    <property type="entry name" value="Thioredoxin-like_sf"/>
</dbReference>
<dbReference type="EC" id="1.11.1.24" evidence="6"/>
<keyword evidence="9" id="KW-1185">Reference proteome</keyword>
<dbReference type="PROSITE" id="PS51352">
    <property type="entry name" value="THIOREDOXIN_2"/>
    <property type="match status" value="1"/>
</dbReference>
<evidence type="ECO:0000256" key="2">
    <source>
        <dbReference type="ARBA" id="ARBA00022862"/>
    </source>
</evidence>
<keyword evidence="4 6" id="KW-1015">Disulfide bond</keyword>
<feature type="domain" description="Thioredoxin" evidence="7">
    <location>
        <begin position="18"/>
        <end position="167"/>
    </location>
</feature>
<dbReference type="Gene3D" id="3.40.30.10">
    <property type="entry name" value="Glutaredoxin"/>
    <property type="match status" value="1"/>
</dbReference>
<keyword evidence="2 6" id="KW-0049">Antioxidant</keyword>
<evidence type="ECO:0000256" key="5">
    <source>
        <dbReference type="ARBA" id="ARBA00023284"/>
    </source>
</evidence>
<evidence type="ECO:0000313" key="9">
    <source>
        <dbReference type="Proteomes" id="UP000073601"/>
    </source>
</evidence>
<dbReference type="GO" id="GO:0008379">
    <property type="term" value="F:thioredoxin peroxidase activity"/>
    <property type="evidence" value="ECO:0007669"/>
    <property type="project" value="UniProtKB-UniRule"/>
</dbReference>
<dbReference type="Proteomes" id="UP000073601">
    <property type="component" value="Unassembled WGS sequence"/>
</dbReference>
<protein>
    <recommendedName>
        <fullName evidence="6">Thiol peroxidase</fullName>
        <shortName evidence="6">Tpx</shortName>
        <ecNumber evidence="6">1.11.1.24</ecNumber>
    </recommendedName>
    <alternativeName>
        <fullName evidence="6">Peroxiredoxin tpx</fullName>
        <shortName evidence="6">Prx</shortName>
    </alternativeName>
    <alternativeName>
        <fullName evidence="6">Thioredoxin peroxidase</fullName>
    </alternativeName>
    <alternativeName>
        <fullName evidence="6">Thioredoxin-dependent peroxiredoxin</fullName>
    </alternativeName>
</protein>
<dbReference type="SUPFAM" id="SSF52833">
    <property type="entry name" value="Thioredoxin-like"/>
    <property type="match status" value="1"/>
</dbReference>
<keyword evidence="1 6" id="KW-0575">Peroxidase</keyword>
<sequence>MSQTHFKGEPLPLLGTLPKVGDLAPDFSLAAGDLSELTLADLRGSKVVLNIFPSIDTPTCAASVRAFNEKAASMKNTKVVCISADLPFAASRFCELEGLKNVQHASTFRDPSFMRDYGVAIAEGPLVGLSARSVVVLNEEGIVLYVELVNELSDEPDYAAVLAELAQ</sequence>
<organism evidence="8 9">
    <name type="scientific">Grimontia marina</name>
    <dbReference type="NCBI Taxonomy" id="646534"/>
    <lineage>
        <taxon>Bacteria</taxon>
        <taxon>Pseudomonadati</taxon>
        <taxon>Pseudomonadota</taxon>
        <taxon>Gammaproteobacteria</taxon>
        <taxon>Vibrionales</taxon>
        <taxon>Vibrionaceae</taxon>
        <taxon>Grimontia</taxon>
    </lineage>
</organism>
<gene>
    <name evidence="6 8" type="primary">tpx</name>
    <name evidence="8" type="ORF">GMA8713_02581</name>
</gene>
<dbReference type="InterPro" id="IPR050455">
    <property type="entry name" value="Tpx_Peroxidase_subfamily"/>
</dbReference>
<dbReference type="Pfam" id="PF08534">
    <property type="entry name" value="Redoxin"/>
    <property type="match status" value="1"/>
</dbReference>
<reference evidence="9" key="1">
    <citation type="submission" date="2016-02" db="EMBL/GenBank/DDBJ databases">
        <authorList>
            <person name="Rodrigo-Torres Lidia"/>
            <person name="Arahal R.David."/>
        </authorList>
    </citation>
    <scope>NUCLEOTIDE SEQUENCE [LARGE SCALE GENOMIC DNA]</scope>
    <source>
        <strain evidence="9">CECT 8713</strain>
    </source>
</reference>
<dbReference type="NCBIfam" id="NF001808">
    <property type="entry name" value="PRK00522.1"/>
    <property type="match status" value="1"/>
</dbReference>
<dbReference type="InterPro" id="IPR002065">
    <property type="entry name" value="TPX"/>
</dbReference>
<feature type="disulfide bond" description="Redox-active" evidence="6">
    <location>
        <begin position="60"/>
        <end position="94"/>
    </location>
</feature>
<dbReference type="OrthoDB" id="9781543at2"/>
<keyword evidence="3 6" id="KW-0560">Oxidoreductase</keyword>
<dbReference type="PANTHER" id="PTHR43110:SF1">
    <property type="entry name" value="THIOL PEROXIDASE"/>
    <property type="match status" value="1"/>
</dbReference>
<comment type="catalytic activity">
    <reaction evidence="6">
        <text>a hydroperoxide + [thioredoxin]-dithiol = an alcohol + [thioredoxin]-disulfide + H2O</text>
        <dbReference type="Rhea" id="RHEA:62620"/>
        <dbReference type="Rhea" id="RHEA-COMP:10698"/>
        <dbReference type="Rhea" id="RHEA-COMP:10700"/>
        <dbReference type="ChEBI" id="CHEBI:15377"/>
        <dbReference type="ChEBI" id="CHEBI:29950"/>
        <dbReference type="ChEBI" id="CHEBI:30879"/>
        <dbReference type="ChEBI" id="CHEBI:35924"/>
        <dbReference type="ChEBI" id="CHEBI:50058"/>
        <dbReference type="EC" id="1.11.1.24"/>
    </reaction>
</comment>
<dbReference type="HAMAP" id="MF_00269">
    <property type="entry name" value="Tpx"/>
    <property type="match status" value="1"/>
</dbReference>
<dbReference type="InterPro" id="IPR013766">
    <property type="entry name" value="Thioredoxin_domain"/>
</dbReference>
<dbReference type="RefSeq" id="WP_062710286.1">
    <property type="nucleotide sequence ID" value="NZ_CAWRCI010000022.1"/>
</dbReference>
<name>A0A128F997_9GAMM</name>
<dbReference type="AlphaFoldDB" id="A0A128F997"/>
<evidence type="ECO:0000259" key="7">
    <source>
        <dbReference type="PROSITE" id="PS51352"/>
    </source>
</evidence>
<dbReference type="PROSITE" id="PS01265">
    <property type="entry name" value="TPX"/>
    <property type="match status" value="1"/>
</dbReference>
<dbReference type="EMBL" id="FIZY01000022">
    <property type="protein sequence ID" value="CZF83318.1"/>
    <property type="molecule type" value="Genomic_DNA"/>
</dbReference>
<evidence type="ECO:0000256" key="1">
    <source>
        <dbReference type="ARBA" id="ARBA00022559"/>
    </source>
</evidence>
<feature type="active site" description="Cysteine sulfenic acid (-SOH) intermediate" evidence="6">
    <location>
        <position position="60"/>
    </location>
</feature>
<keyword evidence="5 6" id="KW-0676">Redox-active center</keyword>
<proteinExistence type="inferred from homology"/>
<dbReference type="CDD" id="cd03014">
    <property type="entry name" value="PRX_Atyp2cys"/>
    <property type="match status" value="1"/>
</dbReference>
<evidence type="ECO:0000256" key="4">
    <source>
        <dbReference type="ARBA" id="ARBA00023157"/>
    </source>
</evidence>
<accession>A0A128F997</accession>
<evidence type="ECO:0000256" key="3">
    <source>
        <dbReference type="ARBA" id="ARBA00023002"/>
    </source>
</evidence>
<comment type="function">
    <text evidence="6">Thiol-specific peroxidase that catalyzes the reduction of hydrogen peroxide and organic hydroperoxides to water and alcohols, respectively. Plays a role in cell protection against oxidative stress by detoxifying peroxides.</text>
</comment>
<dbReference type="InterPro" id="IPR013740">
    <property type="entry name" value="Redoxin"/>
</dbReference>
<evidence type="ECO:0000256" key="6">
    <source>
        <dbReference type="HAMAP-Rule" id="MF_00269"/>
    </source>
</evidence>
<dbReference type="PANTHER" id="PTHR43110">
    <property type="entry name" value="THIOL PEROXIDASE"/>
    <property type="match status" value="1"/>
</dbReference>
<evidence type="ECO:0000313" key="8">
    <source>
        <dbReference type="EMBL" id="CZF83318.1"/>
    </source>
</evidence>
<comment type="subunit">
    <text evidence="6">Homodimer.</text>
</comment>
<dbReference type="InterPro" id="IPR018219">
    <property type="entry name" value="Tpx_CS"/>
</dbReference>
<comment type="similarity">
    <text evidence="6">Belongs to the peroxiredoxin family. Tpx subfamily.</text>
</comment>
<comment type="miscellaneous">
    <text evidence="6">The active site is a conserved redox-active cysteine residue, the peroxidatic cysteine (C(P)), which makes the nucleophilic attack on the peroxide substrate. The peroxide oxidizes the C(P)-SH to cysteine sulfenic acid (C(P)-SOH), which then reacts with another cysteine residue, the resolving cysteine (C(R)), to form a disulfide bridge. The disulfide is subsequently reduced by an appropriate electron donor to complete the catalytic cycle. In this atypical 2-Cys peroxiredoxin, C(R) is present in the same subunit to form an intramolecular disulfide. The disulfide is subsequently reduced by thioredoxin.</text>
</comment>